<keyword evidence="2" id="KW-1185">Reference proteome</keyword>
<dbReference type="AlphaFoldDB" id="A0A4Y2CIU8"/>
<dbReference type="EMBL" id="BGPR01163402">
    <property type="protein sequence ID" value="GBM04273.1"/>
    <property type="molecule type" value="Genomic_DNA"/>
</dbReference>
<reference evidence="1 2" key="1">
    <citation type="journal article" date="2019" name="Sci. Rep.">
        <title>Orb-weaving spider Araneus ventricosus genome elucidates the spidroin gene catalogue.</title>
        <authorList>
            <person name="Kono N."/>
            <person name="Nakamura H."/>
            <person name="Ohtoshi R."/>
            <person name="Moran D.A.P."/>
            <person name="Shinohara A."/>
            <person name="Yoshida Y."/>
            <person name="Fujiwara M."/>
            <person name="Mori M."/>
            <person name="Tomita M."/>
            <person name="Arakawa K."/>
        </authorList>
    </citation>
    <scope>NUCLEOTIDE SEQUENCE [LARGE SCALE GENOMIC DNA]</scope>
</reference>
<evidence type="ECO:0000313" key="2">
    <source>
        <dbReference type="Proteomes" id="UP000499080"/>
    </source>
</evidence>
<feature type="non-terminal residue" evidence="1">
    <location>
        <position position="1"/>
    </location>
</feature>
<dbReference type="Proteomes" id="UP000499080">
    <property type="component" value="Unassembled WGS sequence"/>
</dbReference>
<evidence type="ECO:0000313" key="1">
    <source>
        <dbReference type="EMBL" id="GBM04273.1"/>
    </source>
</evidence>
<name>A0A4Y2CIU8_ARAVE</name>
<accession>A0A4Y2CIU8</accession>
<organism evidence="1 2">
    <name type="scientific">Araneus ventricosus</name>
    <name type="common">Orbweaver spider</name>
    <name type="synonym">Epeira ventricosa</name>
    <dbReference type="NCBI Taxonomy" id="182803"/>
    <lineage>
        <taxon>Eukaryota</taxon>
        <taxon>Metazoa</taxon>
        <taxon>Ecdysozoa</taxon>
        <taxon>Arthropoda</taxon>
        <taxon>Chelicerata</taxon>
        <taxon>Arachnida</taxon>
        <taxon>Araneae</taxon>
        <taxon>Araneomorphae</taxon>
        <taxon>Entelegynae</taxon>
        <taxon>Araneoidea</taxon>
        <taxon>Araneidae</taxon>
        <taxon>Araneus</taxon>
    </lineage>
</organism>
<proteinExistence type="predicted"/>
<sequence length="28" mass="3022">CLGAAESILREVQVTLPLYQESLTHGHG</sequence>
<comment type="caution">
    <text evidence="1">The sequence shown here is derived from an EMBL/GenBank/DDBJ whole genome shotgun (WGS) entry which is preliminary data.</text>
</comment>
<protein>
    <submittedName>
        <fullName evidence="1">Uncharacterized protein</fullName>
    </submittedName>
</protein>
<gene>
    <name evidence="1" type="ORF">AVEN_111431_1</name>
</gene>